<gene>
    <name evidence="1" type="ORF">C8E87_6311</name>
</gene>
<dbReference type="NCBIfam" id="NF040565">
    <property type="entry name" value="SCO2521_fam"/>
    <property type="match status" value="1"/>
</dbReference>
<dbReference type="InterPro" id="IPR049749">
    <property type="entry name" value="SCO2521-like"/>
</dbReference>
<dbReference type="Proteomes" id="UP000294901">
    <property type="component" value="Unassembled WGS sequence"/>
</dbReference>
<dbReference type="AlphaFoldDB" id="A0A4V3C8U6"/>
<accession>A0A4V3C8U6</accession>
<evidence type="ECO:0000313" key="1">
    <source>
        <dbReference type="EMBL" id="TDO42538.1"/>
    </source>
</evidence>
<comment type="caution">
    <text evidence="1">The sequence shown here is derived from an EMBL/GenBank/DDBJ whole genome shotgun (WGS) entry which is preliminary data.</text>
</comment>
<proteinExistence type="predicted"/>
<organism evidence="1 2">
    <name type="scientific">Paractinoplanes brasiliensis</name>
    <dbReference type="NCBI Taxonomy" id="52695"/>
    <lineage>
        <taxon>Bacteria</taxon>
        <taxon>Bacillati</taxon>
        <taxon>Actinomycetota</taxon>
        <taxon>Actinomycetes</taxon>
        <taxon>Micromonosporales</taxon>
        <taxon>Micromonosporaceae</taxon>
        <taxon>Paractinoplanes</taxon>
    </lineage>
</organism>
<protein>
    <submittedName>
        <fullName evidence="1">Uncharacterized protein</fullName>
    </submittedName>
</protein>
<sequence length="310" mass="33818">MVGVVDTGLLRGRDPSAGDDGRRLVDLVAGEQVLVSTRPRSSLRSPERLVGVDCPLGPPGGRQVRGIGTVRQRALITDHEVVQGSAFVKVVPAPYSSRQSWSHYLARPGVIETVGRADAHELDAALAAARRAPSTLDLGTIAERVTDEVQSATRGGSREPFRAARVRLRWVARMTGEDDTLSEVRFDAVDDRLRVLRFIVPGGTPPGPVAAVCEDVALHDWLLTTLIANVRKAAIGLETRAETLRRLLPAIDHLLHVWMPAARADDLTERMWIALERHAGFTRQWNTLVNRIRDQLSVGVAEALSAATRT</sequence>
<reference evidence="1 2" key="1">
    <citation type="submission" date="2019-03" db="EMBL/GenBank/DDBJ databases">
        <title>Sequencing the genomes of 1000 actinobacteria strains.</title>
        <authorList>
            <person name="Klenk H.-P."/>
        </authorList>
    </citation>
    <scope>NUCLEOTIDE SEQUENCE [LARGE SCALE GENOMIC DNA]</scope>
    <source>
        <strain evidence="1 2">DSM 43805</strain>
    </source>
</reference>
<dbReference type="EMBL" id="SNWR01000001">
    <property type="protein sequence ID" value="TDO42538.1"/>
    <property type="molecule type" value="Genomic_DNA"/>
</dbReference>
<name>A0A4V3C8U6_9ACTN</name>
<keyword evidence="2" id="KW-1185">Reference proteome</keyword>
<evidence type="ECO:0000313" key="2">
    <source>
        <dbReference type="Proteomes" id="UP000294901"/>
    </source>
</evidence>